<dbReference type="InterPro" id="IPR050855">
    <property type="entry name" value="NDM-1-like"/>
</dbReference>
<dbReference type="SMART" id="SM00849">
    <property type="entry name" value="Lactamase_B"/>
    <property type="match status" value="1"/>
</dbReference>
<dbReference type="HOGENOM" id="CLU_030571_2_2_2"/>
<dbReference type="AlphaFoldDB" id="M1IX72"/>
<dbReference type="KEGG" id="sacn:SacN8_08805"/>
<dbReference type="InterPro" id="IPR036866">
    <property type="entry name" value="RibonucZ/Hydroxyglut_hydro"/>
</dbReference>
<dbReference type="SUPFAM" id="SSF56281">
    <property type="entry name" value="Metallo-hydrolase/oxidoreductase"/>
    <property type="match status" value="1"/>
</dbReference>
<dbReference type="PANTHER" id="PTHR42951:SF18">
    <property type="entry name" value="METALLO-HYDROLASE MJ0296-RELATED"/>
    <property type="match status" value="1"/>
</dbReference>
<dbReference type="CDD" id="cd07721">
    <property type="entry name" value="yflN-like_MBL-fold"/>
    <property type="match status" value="1"/>
</dbReference>
<dbReference type="Proteomes" id="UP000011281">
    <property type="component" value="Chromosome"/>
</dbReference>
<dbReference type="Pfam" id="PF00753">
    <property type="entry name" value="Lactamase_B"/>
    <property type="match status" value="1"/>
</dbReference>
<reference evidence="2 3" key="1">
    <citation type="journal article" date="2012" name="ISME J.">
        <title>Genomic evidence of rapid, global-scale gene flow in a Sulfolobus species.</title>
        <authorList>
            <person name="Mao D."/>
            <person name="Grogan D."/>
        </authorList>
    </citation>
    <scope>NUCLEOTIDE SEQUENCE [LARGE SCALE GENOMIC DNA]</scope>
    <source>
        <strain evidence="2 3">N8</strain>
    </source>
</reference>
<dbReference type="Gene3D" id="3.60.15.10">
    <property type="entry name" value="Ribonuclease Z/Hydroxyacylglutathione hydrolase-like"/>
    <property type="match status" value="1"/>
</dbReference>
<sequence>MYFRVVYLTYVMNVFEIPLSFVKVFLIETKEGLILVDSGTPGNGKKIVTEITRLGKSLDDVKYVVFTHSHGDHIGSAHELKDILPDAKFGIESSGVSYLQEGKIRNPVLHSSLQKFLFGLARPFIVRGFKGTKVDLELKDGKLVEGVEIMKTPGHTSDSISIYLPEIGSVIVGDMLQGTKRGLKYPNIYEDFEELKRSVERIKKLKPKMVYVSHGVSSSEFLV</sequence>
<protein>
    <recommendedName>
        <fullName evidence="1">Metallo-beta-lactamase domain-containing protein</fullName>
    </recommendedName>
</protein>
<feature type="domain" description="Metallo-beta-lactamase" evidence="1">
    <location>
        <begin position="21"/>
        <end position="214"/>
    </location>
</feature>
<evidence type="ECO:0000313" key="3">
    <source>
        <dbReference type="Proteomes" id="UP000011281"/>
    </source>
</evidence>
<dbReference type="InterPro" id="IPR001279">
    <property type="entry name" value="Metallo-B-lactamas"/>
</dbReference>
<name>M1IX72_9CREN</name>
<accession>M1IX72</accession>
<proteinExistence type="predicted"/>
<dbReference type="PATRIC" id="fig|1028566.6.peg.1744"/>
<organism evidence="3">
    <name type="scientific">Sulfolobus acidocaldarius N8</name>
    <dbReference type="NCBI Taxonomy" id="1028566"/>
    <lineage>
        <taxon>Archaea</taxon>
        <taxon>Thermoproteota</taxon>
        <taxon>Thermoprotei</taxon>
        <taxon>Sulfolobales</taxon>
        <taxon>Sulfolobaceae</taxon>
        <taxon>Sulfolobus</taxon>
    </lineage>
</organism>
<dbReference type="EMBL" id="CP002817">
    <property type="protein sequence ID" value="AGE71721.1"/>
    <property type="molecule type" value="Genomic_DNA"/>
</dbReference>
<gene>
    <name evidence="2" type="ORF">SacN8_08805</name>
</gene>
<evidence type="ECO:0000313" key="2">
    <source>
        <dbReference type="EMBL" id="AGE71721.1"/>
    </source>
</evidence>
<dbReference type="PANTHER" id="PTHR42951">
    <property type="entry name" value="METALLO-BETA-LACTAMASE DOMAIN-CONTAINING"/>
    <property type="match status" value="1"/>
</dbReference>
<evidence type="ECO:0000259" key="1">
    <source>
        <dbReference type="SMART" id="SM00849"/>
    </source>
</evidence>